<organism evidence="9 10">
    <name type="scientific">Arenibacter nanhaiticus</name>
    <dbReference type="NCBI Taxonomy" id="558155"/>
    <lineage>
        <taxon>Bacteria</taxon>
        <taxon>Pseudomonadati</taxon>
        <taxon>Bacteroidota</taxon>
        <taxon>Flavobacteriia</taxon>
        <taxon>Flavobacteriales</taxon>
        <taxon>Flavobacteriaceae</taxon>
        <taxon>Arenibacter</taxon>
    </lineage>
</organism>
<dbReference type="PRINTS" id="PR00344">
    <property type="entry name" value="BCTRLSENSOR"/>
</dbReference>
<evidence type="ECO:0000256" key="5">
    <source>
        <dbReference type="ARBA" id="ARBA00022777"/>
    </source>
</evidence>
<dbReference type="InterPro" id="IPR003594">
    <property type="entry name" value="HATPase_dom"/>
</dbReference>
<feature type="domain" description="PAS" evidence="7">
    <location>
        <begin position="37"/>
        <end position="68"/>
    </location>
</feature>
<protein>
    <recommendedName>
        <fullName evidence="2">histidine kinase</fullName>
        <ecNumber evidence="2">2.7.13.3</ecNumber>
    </recommendedName>
</protein>
<name>A0A1M6M5Z8_9FLAO</name>
<dbReference type="InterPro" id="IPR035965">
    <property type="entry name" value="PAS-like_dom_sf"/>
</dbReference>
<dbReference type="GO" id="GO:0000155">
    <property type="term" value="F:phosphorelay sensor kinase activity"/>
    <property type="evidence" value="ECO:0007669"/>
    <property type="project" value="InterPro"/>
</dbReference>
<feature type="domain" description="PAC" evidence="8">
    <location>
        <begin position="95"/>
        <end position="147"/>
    </location>
</feature>
<evidence type="ECO:0000256" key="3">
    <source>
        <dbReference type="ARBA" id="ARBA00022553"/>
    </source>
</evidence>
<dbReference type="InterPro" id="IPR036097">
    <property type="entry name" value="HisK_dim/P_sf"/>
</dbReference>
<evidence type="ECO:0000256" key="4">
    <source>
        <dbReference type="ARBA" id="ARBA00022679"/>
    </source>
</evidence>
<evidence type="ECO:0000259" key="6">
    <source>
        <dbReference type="PROSITE" id="PS50109"/>
    </source>
</evidence>
<dbReference type="OrthoDB" id="9811889at2"/>
<dbReference type="SMART" id="SM00387">
    <property type="entry name" value="HATPase_c"/>
    <property type="match status" value="1"/>
</dbReference>
<reference evidence="9 10" key="1">
    <citation type="submission" date="2016-11" db="EMBL/GenBank/DDBJ databases">
        <authorList>
            <person name="Jaros S."/>
            <person name="Januszkiewicz K."/>
            <person name="Wedrychowicz H."/>
        </authorList>
    </citation>
    <scope>NUCLEOTIDE SEQUENCE [LARGE SCALE GENOMIC DNA]</scope>
    <source>
        <strain evidence="9 10">CGMCC 1.8863</strain>
    </source>
</reference>
<dbReference type="InterPro" id="IPR005467">
    <property type="entry name" value="His_kinase_dom"/>
</dbReference>
<dbReference type="SUPFAM" id="SSF55874">
    <property type="entry name" value="ATPase domain of HSP90 chaperone/DNA topoisomerase II/histidine kinase"/>
    <property type="match status" value="1"/>
</dbReference>
<dbReference type="Gene3D" id="3.30.565.10">
    <property type="entry name" value="Histidine kinase-like ATPase, C-terminal domain"/>
    <property type="match status" value="1"/>
</dbReference>
<dbReference type="Proteomes" id="UP000184231">
    <property type="component" value="Unassembled WGS sequence"/>
</dbReference>
<dbReference type="Pfam" id="PF13426">
    <property type="entry name" value="PAS_9"/>
    <property type="match status" value="1"/>
</dbReference>
<dbReference type="Gene3D" id="3.30.450.20">
    <property type="entry name" value="PAS domain"/>
    <property type="match status" value="1"/>
</dbReference>
<keyword evidence="10" id="KW-1185">Reference proteome</keyword>
<dbReference type="Gene3D" id="1.10.287.130">
    <property type="match status" value="1"/>
</dbReference>
<dbReference type="STRING" id="558155.SAMN04487911_13723"/>
<dbReference type="PANTHER" id="PTHR43304">
    <property type="entry name" value="PHYTOCHROME-LIKE PROTEIN CPH1"/>
    <property type="match status" value="1"/>
</dbReference>
<dbReference type="InterPro" id="IPR001610">
    <property type="entry name" value="PAC"/>
</dbReference>
<gene>
    <name evidence="9" type="ORF">SAMN04487911_13723</name>
</gene>
<dbReference type="InterPro" id="IPR000700">
    <property type="entry name" value="PAS-assoc_C"/>
</dbReference>
<dbReference type="NCBIfam" id="TIGR00229">
    <property type="entry name" value="sensory_box"/>
    <property type="match status" value="1"/>
</dbReference>
<keyword evidence="4" id="KW-0808">Transferase</keyword>
<dbReference type="PROSITE" id="PS50112">
    <property type="entry name" value="PAS"/>
    <property type="match status" value="1"/>
</dbReference>
<dbReference type="PROSITE" id="PS50113">
    <property type="entry name" value="PAC"/>
    <property type="match status" value="1"/>
</dbReference>
<dbReference type="SUPFAM" id="SSF47384">
    <property type="entry name" value="Homodimeric domain of signal transducing histidine kinase"/>
    <property type="match status" value="1"/>
</dbReference>
<keyword evidence="5" id="KW-0418">Kinase</keyword>
<dbReference type="InterPro" id="IPR004358">
    <property type="entry name" value="Sig_transdc_His_kin-like_C"/>
</dbReference>
<evidence type="ECO:0000313" key="9">
    <source>
        <dbReference type="EMBL" id="SHJ78852.1"/>
    </source>
</evidence>
<evidence type="ECO:0000256" key="1">
    <source>
        <dbReference type="ARBA" id="ARBA00000085"/>
    </source>
</evidence>
<feature type="domain" description="Histidine kinase" evidence="6">
    <location>
        <begin position="165"/>
        <end position="377"/>
    </location>
</feature>
<evidence type="ECO:0000313" key="10">
    <source>
        <dbReference type="Proteomes" id="UP000184231"/>
    </source>
</evidence>
<dbReference type="SUPFAM" id="SSF55785">
    <property type="entry name" value="PYP-like sensor domain (PAS domain)"/>
    <property type="match status" value="1"/>
</dbReference>
<evidence type="ECO:0000259" key="7">
    <source>
        <dbReference type="PROSITE" id="PS50112"/>
    </source>
</evidence>
<comment type="catalytic activity">
    <reaction evidence="1">
        <text>ATP + protein L-histidine = ADP + protein N-phospho-L-histidine.</text>
        <dbReference type="EC" id="2.7.13.3"/>
    </reaction>
</comment>
<evidence type="ECO:0000259" key="8">
    <source>
        <dbReference type="PROSITE" id="PS50113"/>
    </source>
</evidence>
<evidence type="ECO:0000256" key="2">
    <source>
        <dbReference type="ARBA" id="ARBA00012438"/>
    </source>
</evidence>
<dbReference type="InterPro" id="IPR000014">
    <property type="entry name" value="PAS"/>
</dbReference>
<dbReference type="PROSITE" id="PS50109">
    <property type="entry name" value="HIS_KIN"/>
    <property type="match status" value="1"/>
</dbReference>
<sequence>MNLAKTISSQDHLSKEENWLSKQLDDYKYALDESAVVVITDANGIIIHVNDNFCRITQYAREELIGQNHRLINSGYHGKEFFKELWTTITTGKIWKGELKNKAKDGSYYWVDTTIVPFLNESGQPYKYVSIRSDITSRKRQEEKLQHYSKVLEYQNTQLSDFCNIVSHNLRGPMINIAMLVDYIEGSEDIEIQKEAQSKIKPVVNHLLELIDELVTSVQIKHDTKIKSDTIKLSDCLEEILLEYETQITTYNIHLITNIKEDDTVIFPHKYMVSVLSNLISNAIKYRSMERQAIIEISFNKIKDTSIIAVRDNGVGMDLNLYKDKIFKISKTFHKNPDAKGFGLYMIKNQIEAMEGKIWVESEVDKGSTFFVELSNQ</sequence>
<dbReference type="Pfam" id="PF02518">
    <property type="entry name" value="HATPase_c"/>
    <property type="match status" value="1"/>
</dbReference>
<dbReference type="PANTHER" id="PTHR43304:SF1">
    <property type="entry name" value="PAC DOMAIN-CONTAINING PROTEIN"/>
    <property type="match status" value="1"/>
</dbReference>
<dbReference type="EMBL" id="FQYX01000037">
    <property type="protein sequence ID" value="SHJ78852.1"/>
    <property type="molecule type" value="Genomic_DNA"/>
</dbReference>
<dbReference type="AlphaFoldDB" id="A0A1M6M5Z8"/>
<accession>A0A1M6M5Z8</accession>
<dbReference type="RefSeq" id="WP_072765787.1">
    <property type="nucleotide sequence ID" value="NZ_FQYX01000037.1"/>
</dbReference>
<dbReference type="InterPro" id="IPR052162">
    <property type="entry name" value="Sensor_kinase/Photoreceptor"/>
</dbReference>
<dbReference type="InterPro" id="IPR036890">
    <property type="entry name" value="HATPase_C_sf"/>
</dbReference>
<proteinExistence type="predicted"/>
<dbReference type="CDD" id="cd00130">
    <property type="entry name" value="PAS"/>
    <property type="match status" value="1"/>
</dbReference>
<dbReference type="SMART" id="SM00086">
    <property type="entry name" value="PAC"/>
    <property type="match status" value="1"/>
</dbReference>
<dbReference type="EC" id="2.7.13.3" evidence="2"/>
<keyword evidence="3" id="KW-0597">Phosphoprotein</keyword>